<dbReference type="AlphaFoldDB" id="A0A1Y5HH23"/>
<dbReference type="PANTHER" id="PTHR43081:SF11">
    <property type="entry name" value="BLR2264 PROTEIN"/>
    <property type="match status" value="1"/>
</dbReference>
<evidence type="ECO:0000313" key="3">
    <source>
        <dbReference type="Proteomes" id="UP000227088"/>
    </source>
</evidence>
<evidence type="ECO:0000259" key="1">
    <source>
        <dbReference type="PROSITE" id="PS50125"/>
    </source>
</evidence>
<name>A0A1Y5HH23_OLEAN</name>
<evidence type="ECO:0000313" key="2">
    <source>
        <dbReference type="EMBL" id="OUS35204.1"/>
    </source>
</evidence>
<dbReference type="Pfam" id="PF00211">
    <property type="entry name" value="Guanylate_cyc"/>
    <property type="match status" value="1"/>
</dbReference>
<organism evidence="2 3">
    <name type="scientific">Oleispira antarctica</name>
    <dbReference type="NCBI Taxonomy" id="188908"/>
    <lineage>
        <taxon>Bacteria</taxon>
        <taxon>Pseudomonadati</taxon>
        <taxon>Pseudomonadota</taxon>
        <taxon>Gammaproteobacteria</taxon>
        <taxon>Oceanospirillales</taxon>
        <taxon>Oceanospirillaceae</taxon>
        <taxon>Oleispira</taxon>
    </lineage>
</organism>
<feature type="domain" description="Guanylate cyclase" evidence="1">
    <location>
        <begin position="212"/>
        <end position="340"/>
    </location>
</feature>
<dbReference type="InterPro" id="IPR001054">
    <property type="entry name" value="A/G_cyclase"/>
</dbReference>
<dbReference type="GO" id="GO:0035556">
    <property type="term" value="P:intracellular signal transduction"/>
    <property type="evidence" value="ECO:0007669"/>
    <property type="project" value="InterPro"/>
</dbReference>
<dbReference type="Proteomes" id="UP000227088">
    <property type="component" value="Unassembled WGS sequence"/>
</dbReference>
<dbReference type="Gene3D" id="3.30.70.1230">
    <property type="entry name" value="Nucleotide cyclase"/>
    <property type="match status" value="1"/>
</dbReference>
<proteinExistence type="predicted"/>
<dbReference type="CDD" id="cd07302">
    <property type="entry name" value="CHD"/>
    <property type="match status" value="1"/>
</dbReference>
<dbReference type="SMART" id="SM00044">
    <property type="entry name" value="CYCc"/>
    <property type="match status" value="1"/>
</dbReference>
<dbReference type="InterPro" id="IPR050697">
    <property type="entry name" value="Adenylyl/Guanylyl_Cyclase_3/4"/>
</dbReference>
<dbReference type="InterPro" id="IPR029787">
    <property type="entry name" value="Nucleotide_cyclase"/>
</dbReference>
<dbReference type="EMBL" id="MABE01000694">
    <property type="protein sequence ID" value="OUS35204.1"/>
    <property type="molecule type" value="Genomic_DNA"/>
</dbReference>
<dbReference type="PROSITE" id="PS50125">
    <property type="entry name" value="GUANYLATE_CYCLASE_2"/>
    <property type="match status" value="1"/>
</dbReference>
<dbReference type="PANTHER" id="PTHR43081">
    <property type="entry name" value="ADENYLATE CYCLASE, TERMINAL-DIFFERENTIATION SPECIFIC-RELATED"/>
    <property type="match status" value="1"/>
</dbReference>
<dbReference type="GO" id="GO:0004016">
    <property type="term" value="F:adenylate cyclase activity"/>
    <property type="evidence" value="ECO:0007669"/>
    <property type="project" value="UniProtKB-ARBA"/>
</dbReference>
<comment type="caution">
    <text evidence="2">The sequence shown here is derived from an EMBL/GenBank/DDBJ whole genome shotgun (WGS) entry which is preliminary data.</text>
</comment>
<protein>
    <recommendedName>
        <fullName evidence="1">Guanylate cyclase domain-containing protein</fullName>
    </recommendedName>
</protein>
<dbReference type="SUPFAM" id="SSF55073">
    <property type="entry name" value="Nucleotide cyclase"/>
    <property type="match status" value="1"/>
</dbReference>
<reference evidence="3" key="1">
    <citation type="journal article" date="2017" name="Proc. Natl. Acad. Sci. U.S.A.">
        <title>Simulation of Deepwater Horizon oil plume reveals substrate specialization within a complex community of hydrocarbon degraders.</title>
        <authorList>
            <person name="Hu P."/>
            <person name="Dubinsky E.A."/>
            <person name="Probst A.J."/>
            <person name="Wang J."/>
            <person name="Sieber C.M.K."/>
            <person name="Tom L.M."/>
            <person name="Gardinali P."/>
            <person name="Banfield J.F."/>
            <person name="Atlas R.M."/>
            <person name="Andersen G.L."/>
        </authorList>
    </citation>
    <scope>NUCLEOTIDE SEQUENCE [LARGE SCALE GENOMIC DNA]</scope>
</reference>
<dbReference type="GO" id="GO:0006171">
    <property type="term" value="P:cAMP biosynthetic process"/>
    <property type="evidence" value="ECO:0007669"/>
    <property type="project" value="TreeGrafter"/>
</dbReference>
<accession>A0A1Y5HH23</accession>
<sequence length="392" mass="43890">MKDSLEKDEFYIWLKAYGAEDKYPQELLQNFIRGVNVLGVDVYRSSLWLPTAHPELWGTQVVWSADDGVMVYRREHSITSTATYMNTPGEAVHRTRKAMRWSLDAPEETLPFPLLKEIQAEGGSDYLIVPFQTDHTHEQPWITFATRRVGGFSLLEINTLQELCIALSWKARVCMAELAVQSLLGVYLGPNAAQRVLSGEFKRGTGQELNAVIWFCDLRDFTQLSNSLSAKELVVVLDHFFECMAGPIEEAGGEILKFIGDSILAVFPLTQNTQALCLKVKQAAEKALDNLEYEQDFKQGELKAGIALHLGEMMFGNIGGRSRLDFTVIGSSVNKAARVEGLCKVLAPLLMTEDFAQQINSNDLTYVGEKTLRGIEQSCKLFTVKKYLGTFI</sequence>
<gene>
    <name evidence="2" type="ORF">A9R00_12140</name>
</gene>